<dbReference type="InterPro" id="IPR006860">
    <property type="entry name" value="FecR"/>
</dbReference>
<dbReference type="InterPro" id="IPR032508">
    <property type="entry name" value="FecR_C"/>
</dbReference>
<name>A0A316HQ39_9SPHI</name>
<reference evidence="4 5" key="1">
    <citation type="submission" date="2018-05" db="EMBL/GenBank/DDBJ databases">
        <title>Genomic Encyclopedia of Archaeal and Bacterial Type Strains, Phase II (KMG-II): from individual species to whole genera.</title>
        <authorList>
            <person name="Goeker M."/>
        </authorList>
    </citation>
    <scope>NUCLEOTIDE SEQUENCE [LARGE SCALE GENOMIC DNA]</scope>
    <source>
        <strain evidence="4 5">DSM 19975</strain>
    </source>
</reference>
<gene>
    <name evidence="4" type="ORF">LX99_02872</name>
</gene>
<dbReference type="RefSeq" id="WP_109608497.1">
    <property type="nucleotide sequence ID" value="NZ_QGHA01000005.1"/>
</dbReference>
<feature type="domain" description="FecR protein" evidence="2">
    <location>
        <begin position="111"/>
        <end position="205"/>
    </location>
</feature>
<evidence type="ECO:0000259" key="2">
    <source>
        <dbReference type="Pfam" id="PF04773"/>
    </source>
</evidence>
<evidence type="ECO:0000313" key="4">
    <source>
        <dbReference type="EMBL" id="PWK77062.1"/>
    </source>
</evidence>
<comment type="caution">
    <text evidence="4">The sequence shown here is derived from an EMBL/GenBank/DDBJ whole genome shotgun (WGS) entry which is preliminary data.</text>
</comment>
<dbReference type="Pfam" id="PF04773">
    <property type="entry name" value="FecR"/>
    <property type="match status" value="1"/>
</dbReference>
<organism evidence="4 5">
    <name type="scientific">Mucilaginibacter oryzae</name>
    <dbReference type="NCBI Taxonomy" id="468058"/>
    <lineage>
        <taxon>Bacteria</taxon>
        <taxon>Pseudomonadati</taxon>
        <taxon>Bacteroidota</taxon>
        <taxon>Sphingobacteriia</taxon>
        <taxon>Sphingobacteriales</taxon>
        <taxon>Sphingobacteriaceae</taxon>
        <taxon>Mucilaginibacter</taxon>
    </lineage>
</organism>
<keyword evidence="5" id="KW-1185">Reference proteome</keyword>
<dbReference type="EMBL" id="QGHA01000005">
    <property type="protein sequence ID" value="PWK77062.1"/>
    <property type="molecule type" value="Genomic_DNA"/>
</dbReference>
<sequence length="329" mass="36797">MATKDEQLQELAARYAAGQCTPEELRRINAWYECFETNGKVLPPADEISRAAEEATLAALTQIRMGERKRRIRQLWLPLMKLAAVLLLISSITIIIYRAAQPVPVSWQWQEVRVAPGAQKQLTMPDGSVISLNGGSSIRYPSTFCSGRREIELQGEAFFEVVHDVKHPFIVHTRQLNIQVLGTSYNVQAYPDDDATKVGVLTGRVGVTDHGKQIPKAVFLTPGQQLTYAQTGFSRSTVALAAINAWQQQVLEFKGETMEQISKVLARTYGVTFVFKDRSLLNKRFQFRSKKESLANILKLLSITGGNFPYRITGRQVILGATDLNTRSK</sequence>
<dbReference type="Proteomes" id="UP000245678">
    <property type="component" value="Unassembled WGS sequence"/>
</dbReference>
<keyword evidence="1" id="KW-0472">Membrane</keyword>
<evidence type="ECO:0000259" key="3">
    <source>
        <dbReference type="Pfam" id="PF16344"/>
    </source>
</evidence>
<dbReference type="PIRSF" id="PIRSF018266">
    <property type="entry name" value="FecR"/>
    <property type="match status" value="1"/>
</dbReference>
<feature type="transmembrane region" description="Helical" evidence="1">
    <location>
        <begin position="75"/>
        <end position="97"/>
    </location>
</feature>
<evidence type="ECO:0000313" key="5">
    <source>
        <dbReference type="Proteomes" id="UP000245678"/>
    </source>
</evidence>
<feature type="domain" description="Protein FecR C-terminal" evidence="3">
    <location>
        <begin position="251"/>
        <end position="319"/>
    </location>
</feature>
<dbReference type="GO" id="GO:0016989">
    <property type="term" value="F:sigma factor antagonist activity"/>
    <property type="evidence" value="ECO:0007669"/>
    <property type="project" value="TreeGrafter"/>
</dbReference>
<dbReference type="Gene3D" id="2.60.120.1440">
    <property type="match status" value="1"/>
</dbReference>
<proteinExistence type="predicted"/>
<dbReference type="Gene3D" id="3.55.50.30">
    <property type="match status" value="1"/>
</dbReference>
<dbReference type="AlphaFoldDB" id="A0A316HQ39"/>
<keyword evidence="1" id="KW-1133">Transmembrane helix</keyword>
<dbReference type="Pfam" id="PF16344">
    <property type="entry name" value="FecR_C"/>
    <property type="match status" value="1"/>
</dbReference>
<keyword evidence="1" id="KW-0812">Transmembrane</keyword>
<protein>
    <submittedName>
        <fullName evidence="4">FecR family protein</fullName>
    </submittedName>
</protein>
<accession>A0A316HQ39</accession>
<evidence type="ECO:0000256" key="1">
    <source>
        <dbReference type="SAM" id="Phobius"/>
    </source>
</evidence>
<dbReference type="PANTHER" id="PTHR30273">
    <property type="entry name" value="PERIPLASMIC SIGNAL SENSOR AND SIGMA FACTOR ACTIVATOR FECR-RELATED"/>
    <property type="match status" value="1"/>
</dbReference>
<dbReference type="InterPro" id="IPR012373">
    <property type="entry name" value="Ferrdict_sens_TM"/>
</dbReference>
<dbReference type="PANTHER" id="PTHR30273:SF2">
    <property type="entry name" value="PROTEIN FECR"/>
    <property type="match status" value="1"/>
</dbReference>